<evidence type="ECO:0000256" key="3">
    <source>
        <dbReference type="ARBA" id="ARBA00022490"/>
    </source>
</evidence>
<proteinExistence type="predicted"/>
<evidence type="ECO:0000259" key="11">
    <source>
        <dbReference type="PROSITE" id="PS51094"/>
    </source>
</evidence>
<organism evidence="12 13">
    <name type="scientific">Candidatus Cetobacterium colombiensis</name>
    <dbReference type="NCBI Taxonomy" id="3073100"/>
    <lineage>
        <taxon>Bacteria</taxon>
        <taxon>Fusobacteriati</taxon>
        <taxon>Fusobacteriota</taxon>
        <taxon>Fusobacteriia</taxon>
        <taxon>Fusobacteriales</taxon>
        <taxon>Fusobacteriaceae</taxon>
        <taxon>Cetobacterium</taxon>
    </lineage>
</organism>
<dbReference type="PANTHER" id="PTHR36203">
    <property type="entry name" value="ASCORBATE-SPECIFIC PTS SYSTEM EIIA COMPONENT"/>
    <property type="match status" value="1"/>
</dbReference>
<evidence type="ECO:0000256" key="2">
    <source>
        <dbReference type="ARBA" id="ARBA00022448"/>
    </source>
</evidence>
<gene>
    <name evidence="12" type="ORF">RFV38_12225</name>
</gene>
<keyword evidence="6" id="KW-0598">Phosphotransferase system</keyword>
<keyword evidence="13" id="KW-1185">Reference proteome</keyword>
<dbReference type="PROSITE" id="PS51094">
    <property type="entry name" value="PTS_EIIA_TYPE_2"/>
    <property type="match status" value="1"/>
</dbReference>
<keyword evidence="4" id="KW-0597">Phosphoprotein</keyword>
<dbReference type="EMBL" id="JAVIKH010000026">
    <property type="protein sequence ID" value="MDX8337250.1"/>
    <property type="molecule type" value="Genomic_DNA"/>
</dbReference>
<name>A0ABU4WDM3_9FUSO</name>
<dbReference type="CDD" id="cd00211">
    <property type="entry name" value="PTS_IIA_fru"/>
    <property type="match status" value="1"/>
</dbReference>
<dbReference type="PANTHER" id="PTHR36203:SF1">
    <property type="entry name" value="ASCORBATE-SPECIFIC PTS SYSTEM EIIA COMPONENT"/>
    <property type="match status" value="1"/>
</dbReference>
<evidence type="ECO:0000256" key="7">
    <source>
        <dbReference type="ARBA" id="ARBA00022777"/>
    </source>
</evidence>
<evidence type="ECO:0000256" key="5">
    <source>
        <dbReference type="ARBA" id="ARBA00022679"/>
    </source>
</evidence>
<keyword evidence="7" id="KW-0418">Kinase</keyword>
<dbReference type="InterPro" id="IPR016152">
    <property type="entry name" value="PTrfase/Anion_transptr"/>
</dbReference>
<accession>A0ABU4WDM3</accession>
<keyword evidence="2" id="KW-0813">Transport</keyword>
<dbReference type="InterPro" id="IPR051351">
    <property type="entry name" value="Ascorbate-PTS_EIIA_comp"/>
</dbReference>
<keyword evidence="5" id="KW-0808">Transferase</keyword>
<reference evidence="13" key="1">
    <citation type="submission" date="2023-07" db="EMBL/GenBank/DDBJ databases">
        <authorList>
            <person name="Colorado M.A."/>
            <person name="Villamil L.M."/>
            <person name="Melo J.F."/>
            <person name="Rodriguez J.A."/>
            <person name="Ruiz R.Y."/>
        </authorList>
    </citation>
    <scope>NUCLEOTIDE SEQUENCE [LARGE SCALE GENOMIC DNA]</scope>
    <source>
        <strain evidence="13">C33</strain>
    </source>
</reference>
<evidence type="ECO:0000256" key="1">
    <source>
        <dbReference type="ARBA" id="ARBA00004496"/>
    </source>
</evidence>
<evidence type="ECO:0000256" key="6">
    <source>
        <dbReference type="ARBA" id="ARBA00022683"/>
    </source>
</evidence>
<evidence type="ECO:0000313" key="13">
    <source>
        <dbReference type="Proteomes" id="UP001279681"/>
    </source>
</evidence>
<sequence length="147" mass="16350">MNLKNSLIENDSIAIDQMATSWEEAIKISTDLLVKSGAIEERYYDDIIKKTLEYGPYYVIMPEVAMPHARPESGVIKDSFSLVTLKDPVFFGEDAGHVSILITLAATSADSHNEFGLVQVADLFEDEENILKIKNAKTKEEILALIS</sequence>
<dbReference type="Pfam" id="PF00359">
    <property type="entry name" value="PTS_EIIA_2"/>
    <property type="match status" value="1"/>
</dbReference>
<comment type="function">
    <text evidence="8">The phosphoenolpyruvate-dependent sugar phosphotransferase system (sugar PTS), a major carbohydrate active transport system, catalyzes the phosphorylation of incoming sugar substrates concomitantly with their translocation across the cell membrane. The enzyme II UlaABC PTS system is involved in ascorbate transport.</text>
</comment>
<dbReference type="Proteomes" id="UP001279681">
    <property type="component" value="Unassembled WGS sequence"/>
</dbReference>
<dbReference type="RefSeq" id="WP_320314602.1">
    <property type="nucleotide sequence ID" value="NZ_JAVIKH010000026.1"/>
</dbReference>
<dbReference type="SUPFAM" id="SSF55804">
    <property type="entry name" value="Phoshotransferase/anion transport protein"/>
    <property type="match status" value="1"/>
</dbReference>
<keyword evidence="3" id="KW-0963">Cytoplasm</keyword>
<dbReference type="InterPro" id="IPR002178">
    <property type="entry name" value="PTS_EIIA_type-2_dom"/>
</dbReference>
<evidence type="ECO:0000313" key="12">
    <source>
        <dbReference type="EMBL" id="MDX8337250.1"/>
    </source>
</evidence>
<keyword evidence="12" id="KW-0762">Sugar transport</keyword>
<comment type="subcellular location">
    <subcellularLocation>
        <location evidence="1">Cytoplasm</location>
    </subcellularLocation>
</comment>
<comment type="caution">
    <text evidence="12">The sequence shown here is derived from an EMBL/GenBank/DDBJ whole genome shotgun (WGS) entry which is preliminary data.</text>
</comment>
<protein>
    <recommendedName>
        <fullName evidence="9">Ascorbate-specific PTS system EIIA component</fullName>
    </recommendedName>
    <alternativeName>
        <fullName evidence="10">Ascorbate-specific phosphotransferase enzyme IIA component</fullName>
    </alternativeName>
</protein>
<feature type="domain" description="PTS EIIA type-2" evidence="11">
    <location>
        <begin position="6"/>
        <end position="147"/>
    </location>
</feature>
<evidence type="ECO:0000256" key="8">
    <source>
        <dbReference type="ARBA" id="ARBA00037387"/>
    </source>
</evidence>
<evidence type="ECO:0000256" key="9">
    <source>
        <dbReference type="ARBA" id="ARBA00041175"/>
    </source>
</evidence>
<evidence type="ECO:0000256" key="4">
    <source>
        <dbReference type="ARBA" id="ARBA00022553"/>
    </source>
</evidence>
<evidence type="ECO:0000256" key="10">
    <source>
        <dbReference type="ARBA" id="ARBA00042072"/>
    </source>
</evidence>
<dbReference type="Gene3D" id="3.40.930.10">
    <property type="entry name" value="Mannitol-specific EII, Chain A"/>
    <property type="match status" value="1"/>
</dbReference>